<dbReference type="AlphaFoldDB" id="A0A1I1N2Y6"/>
<dbReference type="STRING" id="910347.SAMN05421773_10780"/>
<protein>
    <submittedName>
        <fullName evidence="3">N-hydroxyarylamine O-acetyltransferase</fullName>
    </submittedName>
</protein>
<gene>
    <name evidence="3" type="ORF">SAMN05421773_10780</name>
</gene>
<dbReference type="Pfam" id="PF00797">
    <property type="entry name" value="Acetyltransf_2"/>
    <property type="match status" value="1"/>
</dbReference>
<evidence type="ECO:0000313" key="4">
    <source>
        <dbReference type="Proteomes" id="UP000199207"/>
    </source>
</evidence>
<evidence type="ECO:0000256" key="2">
    <source>
        <dbReference type="RuleBase" id="RU003452"/>
    </source>
</evidence>
<accession>A0A1I1N2Y6</accession>
<dbReference type="InterPro" id="IPR001447">
    <property type="entry name" value="Arylamine_N-AcTrfase"/>
</dbReference>
<dbReference type="Gene3D" id="3.30.2140.10">
    <property type="entry name" value="Arylamine N-acetyltransferase"/>
    <property type="match status" value="1"/>
</dbReference>
<evidence type="ECO:0000256" key="1">
    <source>
        <dbReference type="ARBA" id="ARBA00006547"/>
    </source>
</evidence>
<dbReference type="GO" id="GO:0016407">
    <property type="term" value="F:acetyltransferase activity"/>
    <property type="evidence" value="ECO:0007669"/>
    <property type="project" value="InterPro"/>
</dbReference>
<dbReference type="SUPFAM" id="SSF54001">
    <property type="entry name" value="Cysteine proteinases"/>
    <property type="match status" value="1"/>
</dbReference>
<proteinExistence type="inferred from homology"/>
<reference evidence="3 4" key="1">
    <citation type="submission" date="2016-10" db="EMBL/GenBank/DDBJ databases">
        <authorList>
            <person name="de Groot N.N."/>
        </authorList>
    </citation>
    <scope>NUCLEOTIDE SEQUENCE [LARGE SCALE GENOMIC DNA]</scope>
    <source>
        <strain evidence="3 4">CGMCC 4.5739</strain>
    </source>
</reference>
<dbReference type="PANTHER" id="PTHR11786:SF0">
    <property type="entry name" value="ARYLAMINE N-ACETYLTRANSFERASE 4-RELATED"/>
    <property type="match status" value="1"/>
</dbReference>
<dbReference type="Proteomes" id="UP000199207">
    <property type="component" value="Unassembled WGS sequence"/>
</dbReference>
<keyword evidence="4" id="KW-1185">Reference proteome</keyword>
<name>A0A1I1N2Y6_9ACTN</name>
<keyword evidence="3" id="KW-0808">Transferase</keyword>
<dbReference type="InterPro" id="IPR038765">
    <property type="entry name" value="Papain-like_cys_pep_sf"/>
</dbReference>
<dbReference type="PRINTS" id="PR01543">
    <property type="entry name" value="ANATRNSFRASE"/>
</dbReference>
<evidence type="ECO:0000313" key="3">
    <source>
        <dbReference type="EMBL" id="SFC89203.1"/>
    </source>
</evidence>
<dbReference type="PANTHER" id="PTHR11786">
    <property type="entry name" value="N-HYDROXYARYLAMINE O-ACETYLTRANSFERASE"/>
    <property type="match status" value="1"/>
</dbReference>
<dbReference type="Gene3D" id="2.40.128.150">
    <property type="entry name" value="Cysteine proteinases"/>
    <property type="match status" value="1"/>
</dbReference>
<sequence>MTHAYLERIGAGRPAVADAEALRDLQQRHLRTVPFENLSIHLGEEIELTEKALVEKVVTRHRGGFCYEVNGAFAALLGALGFGVRLLAARVFENGDETRPGIPFDHLALWVEPVDGSGPWLADVGFGEFSEGPVLLESREEQRDSAGVFLLREGPHGDLDVFKNGTPQYRLETRPRALADFEGGCWYNRTSPSSHFTRGLVCSRMTGDGRITLSGRTLKRTAAGRQQTEEELPGEAAVLDVYRRHFGIVLDREPVVTRPGTAA</sequence>
<comment type="similarity">
    <text evidence="1 2">Belongs to the arylamine N-acetyltransferase family.</text>
</comment>
<dbReference type="EMBL" id="FOLM01000007">
    <property type="protein sequence ID" value="SFC89203.1"/>
    <property type="molecule type" value="Genomic_DNA"/>
</dbReference>
<organism evidence="3 4">
    <name type="scientific">Streptomyces aidingensis</name>
    <dbReference type="NCBI Taxonomy" id="910347"/>
    <lineage>
        <taxon>Bacteria</taxon>
        <taxon>Bacillati</taxon>
        <taxon>Actinomycetota</taxon>
        <taxon>Actinomycetes</taxon>
        <taxon>Kitasatosporales</taxon>
        <taxon>Streptomycetaceae</taxon>
        <taxon>Streptomyces</taxon>
    </lineage>
</organism>